<evidence type="ECO:0000259" key="3">
    <source>
        <dbReference type="PROSITE" id="PS51671"/>
    </source>
</evidence>
<dbReference type="GO" id="GO:0016787">
    <property type="term" value="F:hydrolase activity"/>
    <property type="evidence" value="ECO:0007669"/>
    <property type="project" value="UniProtKB-KW"/>
</dbReference>
<dbReference type="InterPro" id="IPR010043">
    <property type="entry name" value="UTase/UR"/>
</dbReference>
<evidence type="ECO:0000256" key="2">
    <source>
        <dbReference type="SAM" id="MobiDB-lite"/>
    </source>
</evidence>
<dbReference type="PROSITE" id="PS51671">
    <property type="entry name" value="ACT"/>
    <property type="match status" value="1"/>
</dbReference>
<protein>
    <recommendedName>
        <fullName evidence="3">ACT domain-containing protein</fullName>
    </recommendedName>
</protein>
<organism evidence="4 5">
    <name type="scientific">Aegilops tauschii subsp. strangulata</name>
    <name type="common">Goatgrass</name>
    <dbReference type="NCBI Taxonomy" id="200361"/>
    <lineage>
        <taxon>Eukaryota</taxon>
        <taxon>Viridiplantae</taxon>
        <taxon>Streptophyta</taxon>
        <taxon>Embryophyta</taxon>
        <taxon>Tracheophyta</taxon>
        <taxon>Spermatophyta</taxon>
        <taxon>Magnoliopsida</taxon>
        <taxon>Liliopsida</taxon>
        <taxon>Poales</taxon>
        <taxon>Poaceae</taxon>
        <taxon>BOP clade</taxon>
        <taxon>Pooideae</taxon>
        <taxon>Triticodae</taxon>
        <taxon>Triticeae</taxon>
        <taxon>Triticinae</taxon>
        <taxon>Aegilops</taxon>
    </lineage>
</organism>
<reference evidence="5" key="1">
    <citation type="journal article" date="2014" name="Science">
        <title>Ancient hybridizations among the ancestral genomes of bread wheat.</title>
        <authorList>
            <consortium name="International Wheat Genome Sequencing Consortium,"/>
            <person name="Marcussen T."/>
            <person name="Sandve S.R."/>
            <person name="Heier L."/>
            <person name="Spannagl M."/>
            <person name="Pfeifer M."/>
            <person name="Jakobsen K.S."/>
            <person name="Wulff B.B."/>
            <person name="Steuernagel B."/>
            <person name="Mayer K.F."/>
            <person name="Olsen O.A."/>
        </authorList>
    </citation>
    <scope>NUCLEOTIDE SEQUENCE [LARGE SCALE GENOMIC DNA]</scope>
    <source>
        <strain evidence="5">cv. AL8/78</strain>
    </source>
</reference>
<dbReference type="GO" id="GO:0008773">
    <property type="term" value="F:[protein-PII] uridylyltransferase activity"/>
    <property type="evidence" value="ECO:0007669"/>
    <property type="project" value="InterPro"/>
</dbReference>
<dbReference type="Gramene" id="AET5Gv20340600.2">
    <property type="protein sequence ID" value="AET5Gv20340600.2"/>
    <property type="gene ID" value="AET5Gv20340600"/>
</dbReference>
<reference evidence="4" key="3">
    <citation type="journal article" date="2017" name="Nature">
        <title>Genome sequence of the progenitor of the wheat D genome Aegilops tauschii.</title>
        <authorList>
            <person name="Luo M.C."/>
            <person name="Gu Y.Q."/>
            <person name="Puiu D."/>
            <person name="Wang H."/>
            <person name="Twardziok S.O."/>
            <person name="Deal K.R."/>
            <person name="Huo N."/>
            <person name="Zhu T."/>
            <person name="Wang L."/>
            <person name="Wang Y."/>
            <person name="McGuire P.E."/>
            <person name="Liu S."/>
            <person name="Long H."/>
            <person name="Ramasamy R.K."/>
            <person name="Rodriguez J.C."/>
            <person name="Van S.L."/>
            <person name="Yuan L."/>
            <person name="Wang Z."/>
            <person name="Xia Z."/>
            <person name="Xiao L."/>
            <person name="Anderson O.D."/>
            <person name="Ouyang S."/>
            <person name="Liang Y."/>
            <person name="Zimin A.V."/>
            <person name="Pertea G."/>
            <person name="Qi P."/>
            <person name="Bennetzen J.L."/>
            <person name="Dai X."/>
            <person name="Dawson M.W."/>
            <person name="Muller H.G."/>
            <person name="Kugler K."/>
            <person name="Rivarola-Duarte L."/>
            <person name="Spannagl M."/>
            <person name="Mayer K.F.X."/>
            <person name="Lu F.H."/>
            <person name="Bevan M.W."/>
            <person name="Leroy P."/>
            <person name="Li P."/>
            <person name="You F.M."/>
            <person name="Sun Q."/>
            <person name="Liu Z."/>
            <person name="Lyons E."/>
            <person name="Wicker T."/>
            <person name="Salzberg S.L."/>
            <person name="Devos K.M."/>
            <person name="Dvorak J."/>
        </authorList>
    </citation>
    <scope>NUCLEOTIDE SEQUENCE [LARGE SCALE GENOMIC DNA]</scope>
    <source>
        <strain evidence="4">cv. AL8/78</strain>
    </source>
</reference>
<dbReference type="AlphaFoldDB" id="A0A453K8S3"/>
<evidence type="ECO:0000256" key="1">
    <source>
        <dbReference type="ARBA" id="ARBA00022801"/>
    </source>
</evidence>
<feature type="domain" description="ACT" evidence="3">
    <location>
        <begin position="153"/>
        <end position="222"/>
    </location>
</feature>
<dbReference type="InterPro" id="IPR002912">
    <property type="entry name" value="ACT_dom"/>
</dbReference>
<evidence type="ECO:0000313" key="5">
    <source>
        <dbReference type="Proteomes" id="UP000015105"/>
    </source>
</evidence>
<reference evidence="5" key="2">
    <citation type="journal article" date="2017" name="Nat. Plants">
        <title>The Aegilops tauschii genome reveals multiple impacts of transposons.</title>
        <authorList>
            <person name="Zhao G."/>
            <person name="Zou C."/>
            <person name="Li K."/>
            <person name="Wang K."/>
            <person name="Li T."/>
            <person name="Gao L."/>
            <person name="Zhang X."/>
            <person name="Wang H."/>
            <person name="Yang Z."/>
            <person name="Liu X."/>
            <person name="Jiang W."/>
            <person name="Mao L."/>
            <person name="Kong X."/>
            <person name="Jiao Y."/>
            <person name="Jia J."/>
        </authorList>
    </citation>
    <scope>NUCLEOTIDE SEQUENCE [LARGE SCALE GENOMIC DNA]</scope>
    <source>
        <strain evidence="5">cv. AL8/78</strain>
    </source>
</reference>
<accession>A0A453K8S3</accession>
<dbReference type="Proteomes" id="UP000015105">
    <property type="component" value="Chromosome 5D"/>
</dbReference>
<feature type="region of interest" description="Disordered" evidence="2">
    <location>
        <begin position="1"/>
        <end position="42"/>
    </location>
</feature>
<sequence length="222" mass="23772">MAVAAEGGSVEEGVGESSSPPREAPPAPAVSGGSGGGGGAPRDICTQVFERLVADGNEEAAGPDFRVQLEAHFARLPFSYQLDINVDKSADVLVHQKVLAEAKDPLRRPAFRVRFLRVEDMDSAYGSDASDEGADDGDDLSVRQDTPYTHIHEIVFSTIDKPKLLSQLSALLSDIGLNIREAHVFSTVDGYSLDVFVVDGWPIEDTDGLHKALEASVLRNEV</sequence>
<reference evidence="4" key="5">
    <citation type="journal article" date="2021" name="G3 (Bethesda)">
        <title>Aegilops tauschii genome assembly Aet v5.0 features greater sequence contiguity and improved annotation.</title>
        <authorList>
            <person name="Wang L."/>
            <person name="Zhu T."/>
            <person name="Rodriguez J.C."/>
            <person name="Deal K.R."/>
            <person name="Dubcovsky J."/>
            <person name="McGuire P.E."/>
            <person name="Lux T."/>
            <person name="Spannagl M."/>
            <person name="Mayer K.F.X."/>
            <person name="Baldrich P."/>
            <person name="Meyers B.C."/>
            <person name="Huo N."/>
            <person name="Gu Y.Q."/>
            <person name="Zhou H."/>
            <person name="Devos K.M."/>
            <person name="Bennetzen J.L."/>
            <person name="Unver T."/>
            <person name="Budak H."/>
            <person name="Gulick P.J."/>
            <person name="Galiba G."/>
            <person name="Kalapos B."/>
            <person name="Nelson D.R."/>
            <person name="Li P."/>
            <person name="You F.M."/>
            <person name="Luo M.C."/>
            <person name="Dvorak J."/>
        </authorList>
    </citation>
    <scope>NUCLEOTIDE SEQUENCE [LARGE SCALE GENOMIC DNA]</scope>
    <source>
        <strain evidence="4">cv. AL8/78</strain>
    </source>
</reference>
<keyword evidence="1" id="KW-0378">Hydrolase</keyword>
<dbReference type="InterPro" id="IPR045865">
    <property type="entry name" value="ACT-like_dom_sf"/>
</dbReference>
<name>A0A453K8S3_AEGTS</name>
<evidence type="ECO:0000313" key="4">
    <source>
        <dbReference type="EnsemblPlants" id="AET5Gv20340600.2"/>
    </source>
</evidence>
<dbReference type="EnsemblPlants" id="AET5Gv20340600.2">
    <property type="protein sequence ID" value="AET5Gv20340600.2"/>
    <property type="gene ID" value="AET5Gv20340600"/>
</dbReference>
<reference evidence="4" key="4">
    <citation type="submission" date="2019-03" db="UniProtKB">
        <authorList>
            <consortium name="EnsemblPlants"/>
        </authorList>
    </citation>
    <scope>IDENTIFICATION</scope>
</reference>
<dbReference type="PANTHER" id="PTHR47320">
    <property type="entry name" value="BIFUNCTIONAL URIDYLYLTRANSFERASE/URIDYLYL-REMOVING ENZYME"/>
    <property type="match status" value="1"/>
</dbReference>
<keyword evidence="5" id="KW-1185">Reference proteome</keyword>
<dbReference type="SUPFAM" id="SSF55021">
    <property type="entry name" value="ACT-like"/>
    <property type="match status" value="1"/>
</dbReference>
<dbReference type="PANTHER" id="PTHR47320:SF1">
    <property type="entry name" value="BIFUNCTIONAL URIDYLYLTRANSFERASE_URIDYLYL-REMOVING ENZYME"/>
    <property type="match status" value="1"/>
</dbReference>
<proteinExistence type="predicted"/>
<feature type="compositionally biased region" description="Low complexity" evidence="2">
    <location>
        <begin position="1"/>
        <end position="21"/>
    </location>
</feature>